<comment type="caution">
    <text evidence="1">The sequence shown here is derived from an EMBL/GenBank/DDBJ whole genome shotgun (WGS) entry which is preliminary data.</text>
</comment>
<keyword evidence="2" id="KW-1185">Reference proteome</keyword>
<name>A0A498K5N4_MALDO</name>
<dbReference type="EMBL" id="RDQH01000329">
    <property type="protein sequence ID" value="RXI03559.1"/>
    <property type="molecule type" value="Genomic_DNA"/>
</dbReference>
<evidence type="ECO:0000313" key="2">
    <source>
        <dbReference type="Proteomes" id="UP000290289"/>
    </source>
</evidence>
<gene>
    <name evidence="1" type="ORF">DVH24_004211</name>
</gene>
<proteinExistence type="predicted"/>
<protein>
    <submittedName>
        <fullName evidence="1">Uncharacterized protein</fullName>
    </submittedName>
</protein>
<dbReference type="AlphaFoldDB" id="A0A498K5N4"/>
<organism evidence="1 2">
    <name type="scientific">Malus domestica</name>
    <name type="common">Apple</name>
    <name type="synonym">Pyrus malus</name>
    <dbReference type="NCBI Taxonomy" id="3750"/>
    <lineage>
        <taxon>Eukaryota</taxon>
        <taxon>Viridiplantae</taxon>
        <taxon>Streptophyta</taxon>
        <taxon>Embryophyta</taxon>
        <taxon>Tracheophyta</taxon>
        <taxon>Spermatophyta</taxon>
        <taxon>Magnoliopsida</taxon>
        <taxon>eudicotyledons</taxon>
        <taxon>Gunneridae</taxon>
        <taxon>Pentapetalae</taxon>
        <taxon>rosids</taxon>
        <taxon>fabids</taxon>
        <taxon>Rosales</taxon>
        <taxon>Rosaceae</taxon>
        <taxon>Amygdaloideae</taxon>
        <taxon>Maleae</taxon>
        <taxon>Malus</taxon>
    </lineage>
</organism>
<reference evidence="1 2" key="1">
    <citation type="submission" date="2018-10" db="EMBL/GenBank/DDBJ databases">
        <title>A high-quality apple genome assembly.</title>
        <authorList>
            <person name="Hu J."/>
        </authorList>
    </citation>
    <scope>NUCLEOTIDE SEQUENCE [LARGE SCALE GENOMIC DNA]</scope>
    <source>
        <strain evidence="2">cv. HFTH1</strain>
        <tissue evidence="1">Young leaf</tissue>
    </source>
</reference>
<sequence length="136" mass="16653">MYHFPLPDLFFWQMWYFLWKHKVLRQWVLREQCGSFLNSSTQTSSAELTVQAAFFSACFFCTLSTHAARFHFHLPYLFSRQMWHLLWKYISSGRQVRTRTKEMIGRKHDIRYSCFYPGDMRYFCFGVICLQRYPKE</sequence>
<accession>A0A498K5N4</accession>
<dbReference type="Proteomes" id="UP000290289">
    <property type="component" value="Chromosome 3"/>
</dbReference>
<evidence type="ECO:0000313" key="1">
    <source>
        <dbReference type="EMBL" id="RXI03559.1"/>
    </source>
</evidence>